<dbReference type="GeneID" id="95762284"/>
<dbReference type="Gene3D" id="3.30.2090.10">
    <property type="entry name" value="Multidrug efflux transporter AcrB TolC docking domain, DN and DC subdomains"/>
    <property type="match status" value="2"/>
</dbReference>
<dbReference type="FunFam" id="3.30.70.1430:FF:000001">
    <property type="entry name" value="Efflux pump membrane transporter"/>
    <property type="match status" value="1"/>
</dbReference>
<dbReference type="Proteomes" id="UP001144397">
    <property type="component" value="Unassembled WGS sequence"/>
</dbReference>
<feature type="transmembrane region" description="Helical" evidence="9">
    <location>
        <begin position="863"/>
        <end position="880"/>
    </location>
</feature>
<dbReference type="SUPFAM" id="SSF82866">
    <property type="entry name" value="Multidrug efflux transporter AcrB transmembrane domain"/>
    <property type="match status" value="2"/>
</dbReference>
<comment type="subcellular location">
    <subcellularLocation>
        <location evidence="1">Cell inner membrane</location>
        <topology evidence="1">Multi-pass membrane protein</topology>
    </subcellularLocation>
</comment>
<dbReference type="FunFam" id="1.20.1640.10:FF:000001">
    <property type="entry name" value="Efflux pump membrane transporter"/>
    <property type="match status" value="1"/>
</dbReference>
<evidence type="ECO:0000256" key="8">
    <source>
        <dbReference type="SAM" id="MobiDB-lite"/>
    </source>
</evidence>
<dbReference type="Pfam" id="PF00873">
    <property type="entry name" value="ACR_tran"/>
    <property type="match status" value="1"/>
</dbReference>
<feature type="transmembrane region" description="Helical" evidence="9">
    <location>
        <begin position="462"/>
        <end position="486"/>
    </location>
</feature>
<feature type="transmembrane region" description="Helical" evidence="9">
    <location>
        <begin position="529"/>
        <end position="548"/>
    </location>
</feature>
<dbReference type="Proteomes" id="UP001245370">
    <property type="component" value="Unassembled WGS sequence"/>
</dbReference>
<feature type="transmembrane region" description="Helical" evidence="9">
    <location>
        <begin position="336"/>
        <end position="352"/>
    </location>
</feature>
<comment type="caution">
    <text evidence="10">The sequence shown here is derived from an EMBL/GenBank/DDBJ whole genome shotgun (WGS) entry which is preliminary data.</text>
</comment>
<keyword evidence="7 9" id="KW-0472">Membrane</keyword>
<feature type="transmembrane region" description="Helical" evidence="9">
    <location>
        <begin position="990"/>
        <end position="1016"/>
    </location>
</feature>
<evidence type="ECO:0000313" key="13">
    <source>
        <dbReference type="Proteomes" id="UP001245370"/>
    </source>
</evidence>
<evidence type="ECO:0000256" key="2">
    <source>
        <dbReference type="ARBA" id="ARBA00022448"/>
    </source>
</evidence>
<reference evidence="10" key="1">
    <citation type="submission" date="2022-12" db="EMBL/GenBank/DDBJ databases">
        <title>Reference genome sequencing for broad-spectrum identification of bacterial and archaeal isolates by mass spectrometry.</title>
        <authorList>
            <person name="Sekiguchi Y."/>
            <person name="Tourlousse D.M."/>
        </authorList>
    </citation>
    <scope>NUCLEOTIDE SEQUENCE</scope>
    <source>
        <strain evidence="10">301</strain>
    </source>
</reference>
<keyword evidence="3" id="KW-1003">Cell membrane</keyword>
<evidence type="ECO:0000256" key="4">
    <source>
        <dbReference type="ARBA" id="ARBA00022519"/>
    </source>
</evidence>
<evidence type="ECO:0000256" key="9">
    <source>
        <dbReference type="SAM" id="Phobius"/>
    </source>
</evidence>
<evidence type="ECO:0000313" key="11">
    <source>
        <dbReference type="EMBL" id="MDR6332434.1"/>
    </source>
</evidence>
<evidence type="ECO:0000313" key="10">
    <source>
        <dbReference type="EMBL" id="GLI21815.1"/>
    </source>
</evidence>
<name>A0A9W6CLG0_XANFL</name>
<proteinExistence type="predicted"/>
<evidence type="ECO:0000256" key="1">
    <source>
        <dbReference type="ARBA" id="ARBA00004429"/>
    </source>
</evidence>
<dbReference type="PRINTS" id="PR00702">
    <property type="entry name" value="ACRIFLAVINRP"/>
</dbReference>
<dbReference type="InterPro" id="IPR027463">
    <property type="entry name" value="AcrB_DN_DC_subdom"/>
</dbReference>
<dbReference type="AlphaFoldDB" id="A0A9W6CLG0"/>
<dbReference type="PANTHER" id="PTHR32063:SF21">
    <property type="entry name" value="MULTIDRUG RESISTANCE PROTEIN MDTB"/>
    <property type="match status" value="1"/>
</dbReference>
<evidence type="ECO:0000313" key="12">
    <source>
        <dbReference type="Proteomes" id="UP001144397"/>
    </source>
</evidence>
<feature type="transmembrane region" description="Helical" evidence="9">
    <location>
        <begin position="430"/>
        <end position="450"/>
    </location>
</feature>
<evidence type="ECO:0000256" key="5">
    <source>
        <dbReference type="ARBA" id="ARBA00022692"/>
    </source>
</evidence>
<keyword evidence="6 9" id="KW-1133">Transmembrane helix</keyword>
<dbReference type="GO" id="GO:0042910">
    <property type="term" value="F:xenobiotic transmembrane transporter activity"/>
    <property type="evidence" value="ECO:0007669"/>
    <property type="project" value="TreeGrafter"/>
</dbReference>
<protein>
    <submittedName>
        <fullName evidence="11">HAE1 family hydrophobic/amphiphilic exporter-1</fullName>
    </submittedName>
    <submittedName>
        <fullName evidence="10">Multidrug transporter</fullName>
    </submittedName>
</protein>
<dbReference type="EMBL" id="BSDO01000002">
    <property type="protein sequence ID" value="GLI21815.1"/>
    <property type="molecule type" value="Genomic_DNA"/>
</dbReference>
<dbReference type="Gene3D" id="3.30.70.1430">
    <property type="entry name" value="Multidrug efflux transporter AcrB pore domain"/>
    <property type="match status" value="2"/>
</dbReference>
<dbReference type="SUPFAM" id="SSF82714">
    <property type="entry name" value="Multidrug efflux transporter AcrB TolC docking domain, DN and DC subdomains"/>
    <property type="match status" value="2"/>
</dbReference>
<dbReference type="RefSeq" id="WP_281806706.1">
    <property type="nucleotide sequence ID" value="NZ_BSDO01000002.1"/>
</dbReference>
<dbReference type="GO" id="GO:0005886">
    <property type="term" value="C:plasma membrane"/>
    <property type="evidence" value="ECO:0007669"/>
    <property type="project" value="UniProtKB-SubCell"/>
</dbReference>
<evidence type="ECO:0000256" key="3">
    <source>
        <dbReference type="ARBA" id="ARBA00022475"/>
    </source>
</evidence>
<feature type="transmembrane region" description="Helical" evidence="9">
    <location>
        <begin position="359"/>
        <end position="380"/>
    </location>
</feature>
<organism evidence="10 12">
    <name type="scientific">Xanthobacter flavus</name>
    <dbReference type="NCBI Taxonomy" id="281"/>
    <lineage>
        <taxon>Bacteria</taxon>
        <taxon>Pseudomonadati</taxon>
        <taxon>Pseudomonadota</taxon>
        <taxon>Alphaproteobacteria</taxon>
        <taxon>Hyphomicrobiales</taxon>
        <taxon>Xanthobacteraceae</taxon>
        <taxon>Xanthobacter</taxon>
    </lineage>
</organism>
<dbReference type="Gene3D" id="3.30.70.1440">
    <property type="entry name" value="Multidrug efflux transporter AcrB pore domain"/>
    <property type="match status" value="1"/>
</dbReference>
<keyword evidence="5 9" id="KW-0812">Transmembrane</keyword>
<feature type="transmembrane region" description="Helical" evidence="9">
    <location>
        <begin position="959"/>
        <end position="978"/>
    </location>
</feature>
<gene>
    <name evidence="11" type="ORF">GGQ86_000881</name>
    <name evidence="10" type="ORF">XFLAVUS301_14890</name>
</gene>
<dbReference type="SUPFAM" id="SSF82693">
    <property type="entry name" value="Multidrug efflux transporter AcrB pore domain, PN1, PN2, PC1 and PC2 subdomains"/>
    <property type="match status" value="3"/>
</dbReference>
<accession>A0A9W6CLG0</accession>
<evidence type="ECO:0000256" key="7">
    <source>
        <dbReference type="ARBA" id="ARBA00023136"/>
    </source>
</evidence>
<dbReference type="Gene3D" id="1.20.1640.10">
    <property type="entry name" value="Multidrug efflux transporter AcrB transmembrane domain"/>
    <property type="match status" value="2"/>
</dbReference>
<keyword evidence="4" id="KW-0997">Cell inner membrane</keyword>
<dbReference type="Gene3D" id="3.30.70.1320">
    <property type="entry name" value="Multidrug efflux transporter AcrB pore domain like"/>
    <property type="match status" value="1"/>
</dbReference>
<evidence type="ECO:0000256" key="6">
    <source>
        <dbReference type="ARBA" id="ARBA00022989"/>
    </source>
</evidence>
<dbReference type="PANTHER" id="PTHR32063">
    <property type="match status" value="1"/>
</dbReference>
<keyword evidence="2" id="KW-0813">Transport</keyword>
<feature type="region of interest" description="Disordered" evidence="8">
    <location>
        <begin position="1031"/>
        <end position="1052"/>
    </location>
</feature>
<sequence>MFSELCIRRPVMTTLIMLSLVVAGLFAYRQLPVAALPRVDFPTINISASLPGASPETMATSVATPIERQLATIAGISSLTSSSTQGSTSITVQFDLNRSIDAAALDVQSALSVAQRQLPDEMTTPPSFRKVNPADAPVILLAISSDTLPLSAVNEYADTLIGQQISQLPGVAQVQIYGSQKYAVRIRVDPAAAGARNISADDIQRAVEAAASNTPLGIVSGPKQAQTIDMGTPKADASQFRRVVVKARDGSVVRLEEIAVVSDGVENERVASWFNDRRAVVLAVVRQPDANTVQVVDEVRNRLPQFRAQLPGSVGIEVLNDRSVSVRDAVADVQKTLFEAIVLVVLVIFLFLRNVRATIIPSLALPLSIIATFAAMWGFGYSINNMTLLALTLCVGFVVDDAIVVLENIYRHVEAGESPFRAALRGSREIGFTIISMTLSLVAVFIPVLFMGGVVGRVFREFAVTISVAILVSGFVSLTLTPMLCARVMKPVDHTKKPGWFFRVTERMFDSWLNAYRVSLDFVLRHKPFMLVVTFATIGLSVYLYIVIPKGFFPQEDNGFIIGTVEAATDSSFAAMVERQKQVADAVRTDPAVDYIVSTAGATGSSRTTNTGRLFIALKPKGNGPGERVGSANDVIQTLRKRVAQVPGVNVFLQPVQNISVGVAASKSQYQYTLQSPDTGTLYAFAQQMEQRLAALPGLRDVTSDLQITSPQLTIELDKDKAAALGITEQQLRDALYTQFGTRQIATLYTPTNQFAIIAEVQPIFQRDPSDLGRVYLRTTSGNVVPLETVANIKRTVGPLSIQHQQQQPSVTISFNLAPGTSLGQAVEEINAAAAEARVPDSVIPGFQGTAQVFQDSLSSQPLLILAAVVVIYIVLGVLYESFIHPITILSGLPSAGIGALLTLMAAGMELSVIAIIGIIMLVGIVKKNAIMMIDVALERRRAGAAAQDAIREAALLRFRPIMMTTLAAIFGVLPIAIGAGAGSELRQPLGVAVVGGLLVSQLLTLFITPVVYLYLDRLDAIVHHAVSGRHEDKAHPAHPMPPVPPERMAAE</sequence>
<keyword evidence="13" id="KW-1185">Reference proteome</keyword>
<dbReference type="EMBL" id="JAVDPY010000001">
    <property type="protein sequence ID" value="MDR6332434.1"/>
    <property type="molecule type" value="Genomic_DNA"/>
</dbReference>
<reference evidence="11 13" key="2">
    <citation type="submission" date="2023-07" db="EMBL/GenBank/DDBJ databases">
        <title>Genomic Encyclopedia of Type Strains, Phase IV (KMG-IV): sequencing the most valuable type-strain genomes for metagenomic binning, comparative biology and taxonomic classification.</title>
        <authorList>
            <person name="Goeker M."/>
        </authorList>
    </citation>
    <scope>NUCLEOTIDE SEQUENCE [LARGE SCALE GENOMIC DNA]</scope>
    <source>
        <strain evidence="11 13">DSM 338</strain>
    </source>
</reference>
<dbReference type="InterPro" id="IPR001036">
    <property type="entry name" value="Acrflvin-R"/>
</dbReference>
<feature type="transmembrane region" description="Helical" evidence="9">
    <location>
        <begin position="913"/>
        <end position="938"/>
    </location>
</feature>